<sequence length="300" mass="32591">MEIVYMHQKLMANIIFQLFVSSITLCVTYGQMELTDQSGMNGLDFTNVLQTEGQGVMVDPNGGTTISDPAQSTAALQSTSGLSGENVDASSVAQSTGIQPASSVVGIFPSYRPQYGVPGYLPTLPPGRGILPGIGYSADNVIVTHFPGPVPPVVQPGNTVLPGGVLPGGVLPAPTGLKPGVPGSSTLPLPSSAITQQTIQSVLSYLAIQHPELITRYLIPKLLQKPYYGSHLPKWLKEISVPYKYSDEGVNQPYKEYGDIYPAEDYYDPVDVDLHYWPRRRRPISVLKRRRRYGLSKRFS</sequence>
<keyword evidence="1" id="KW-1133">Transmembrane helix</keyword>
<feature type="transmembrane region" description="Helical" evidence="1">
    <location>
        <begin position="12"/>
        <end position="32"/>
    </location>
</feature>
<keyword evidence="1" id="KW-0472">Membrane</keyword>
<proteinExistence type="predicted"/>
<evidence type="ECO:0000313" key="3">
    <source>
        <dbReference type="Proteomes" id="UP001292079"/>
    </source>
</evidence>
<reference evidence="2" key="1">
    <citation type="submission" date="2022-04" db="EMBL/GenBank/DDBJ databases">
        <authorList>
            <person name="Xu L."/>
            <person name="Lv Z."/>
        </authorList>
    </citation>
    <scope>NUCLEOTIDE SEQUENCE</scope>
    <source>
        <strain evidence="2">LV_2022a</strain>
    </source>
</reference>
<protein>
    <submittedName>
        <fullName evidence="2">Uncharacterized protein</fullName>
    </submittedName>
</protein>
<dbReference type="AlphaFoldDB" id="A0AAE2D3D9"/>
<evidence type="ECO:0000313" key="2">
    <source>
        <dbReference type="EMBL" id="KAK4469674.1"/>
    </source>
</evidence>
<keyword evidence="3" id="KW-1185">Reference proteome</keyword>
<dbReference type="Proteomes" id="UP001292079">
    <property type="component" value="Unassembled WGS sequence"/>
</dbReference>
<dbReference type="EMBL" id="JALJAT010000005">
    <property type="protein sequence ID" value="KAK4469674.1"/>
    <property type="molecule type" value="Genomic_DNA"/>
</dbReference>
<gene>
    <name evidence="2" type="ORF">MN116_007203</name>
</gene>
<organism evidence="2 3">
    <name type="scientific">Schistosoma mekongi</name>
    <name type="common">Parasitic worm</name>
    <dbReference type="NCBI Taxonomy" id="38744"/>
    <lineage>
        <taxon>Eukaryota</taxon>
        <taxon>Metazoa</taxon>
        <taxon>Spiralia</taxon>
        <taxon>Lophotrochozoa</taxon>
        <taxon>Platyhelminthes</taxon>
        <taxon>Trematoda</taxon>
        <taxon>Digenea</taxon>
        <taxon>Strigeidida</taxon>
        <taxon>Schistosomatoidea</taxon>
        <taxon>Schistosomatidae</taxon>
        <taxon>Schistosoma</taxon>
    </lineage>
</organism>
<keyword evidence="1" id="KW-0812">Transmembrane</keyword>
<accession>A0AAE2D3D9</accession>
<comment type="caution">
    <text evidence="2">The sequence shown here is derived from an EMBL/GenBank/DDBJ whole genome shotgun (WGS) entry which is preliminary data.</text>
</comment>
<name>A0AAE2D3D9_SCHME</name>
<reference evidence="2" key="2">
    <citation type="journal article" date="2023" name="Infect Dis Poverty">
        <title>Chromosome-scale genome of the human blood fluke Schistosoma mekongi and its implications for public health.</title>
        <authorList>
            <person name="Zhou M."/>
            <person name="Xu L."/>
            <person name="Xu D."/>
            <person name="Chen W."/>
            <person name="Khan J."/>
            <person name="Hu Y."/>
            <person name="Huang H."/>
            <person name="Wei H."/>
            <person name="Zhang Y."/>
            <person name="Chusongsang P."/>
            <person name="Tanasarnprasert K."/>
            <person name="Hu X."/>
            <person name="Limpanont Y."/>
            <person name="Lv Z."/>
        </authorList>
    </citation>
    <scope>NUCLEOTIDE SEQUENCE</scope>
    <source>
        <strain evidence="2">LV_2022a</strain>
    </source>
</reference>
<evidence type="ECO:0000256" key="1">
    <source>
        <dbReference type="SAM" id="Phobius"/>
    </source>
</evidence>